<dbReference type="GO" id="GO:0030288">
    <property type="term" value="C:outer membrane-bounded periplasmic space"/>
    <property type="evidence" value="ECO:0007669"/>
    <property type="project" value="TreeGrafter"/>
</dbReference>
<dbReference type="SMART" id="SM00646">
    <property type="entry name" value="Ami_3"/>
    <property type="match status" value="1"/>
</dbReference>
<protein>
    <submittedName>
        <fullName evidence="5">N-acetylmuramoyl-L-alanine amidase</fullName>
    </submittedName>
</protein>
<reference evidence="5 6" key="1">
    <citation type="submission" date="2018-11" db="EMBL/GenBank/DDBJ databases">
        <title>Whole genome sequence of Streptomyces paromomycinus NBRC 15454(T).</title>
        <authorList>
            <person name="Komaki H."/>
            <person name="Tamura T."/>
        </authorList>
    </citation>
    <scope>NUCLEOTIDE SEQUENCE [LARGE SCALE GENOMIC DNA]</scope>
    <source>
        <strain evidence="5 6">NBRC 15454</strain>
    </source>
</reference>
<dbReference type="GO" id="GO:0008745">
    <property type="term" value="F:N-acetylmuramoyl-L-alanine amidase activity"/>
    <property type="evidence" value="ECO:0007669"/>
    <property type="project" value="InterPro"/>
</dbReference>
<keyword evidence="3" id="KW-0472">Membrane</keyword>
<dbReference type="Pfam" id="PF01520">
    <property type="entry name" value="Amidase_3"/>
    <property type="match status" value="1"/>
</dbReference>
<dbReference type="CDD" id="cd02696">
    <property type="entry name" value="MurNAc-LAA"/>
    <property type="match status" value="1"/>
</dbReference>
<feature type="transmembrane region" description="Helical" evidence="3">
    <location>
        <begin position="12"/>
        <end position="35"/>
    </location>
</feature>
<dbReference type="SUPFAM" id="SSF53187">
    <property type="entry name" value="Zn-dependent exopeptidases"/>
    <property type="match status" value="1"/>
</dbReference>
<proteinExistence type="predicted"/>
<evidence type="ECO:0000256" key="3">
    <source>
        <dbReference type="SAM" id="Phobius"/>
    </source>
</evidence>
<dbReference type="PANTHER" id="PTHR30404">
    <property type="entry name" value="N-ACETYLMURAMOYL-L-ALANINE AMIDASE"/>
    <property type="match status" value="1"/>
</dbReference>
<dbReference type="RefSeq" id="WP_125056649.1">
    <property type="nucleotide sequence ID" value="NZ_BHZD01000001.1"/>
</dbReference>
<evidence type="ECO:0000313" key="6">
    <source>
        <dbReference type="Proteomes" id="UP000286746"/>
    </source>
</evidence>
<sequence length="331" mass="33566">MTNGSTFPPRRRFGGTLVVVLAALLAACAAGWLIWRSASGHGGDKPPKALPAASPASPGGRPGTDGAPGKDGTPGAGGADRADGGGAGQGGDRDGKGDQAGPGGRTGTRLQGKTVLLDPGHNPHNRDHTREIARQVDVGNARKECDTTGTSTNDGYAEASFTLDVARRARTLLQAEGAKVVFTQDGDRPYGPCVDERARAGNAAKADAAVSVHADGAGDGNRGFHVILPARVIAGAADTSAIVGPSRQLGERLAGRFVAATGSAPANYLGGGTGLVVRSDLGGLNLSSIPKVFLECGNMRDPKDAAQLTDPQWREKAARGIAEGITGFLTR</sequence>
<feature type="region of interest" description="Disordered" evidence="2">
    <location>
        <begin position="42"/>
        <end position="127"/>
    </location>
</feature>
<dbReference type="AlphaFoldDB" id="A0A401WA92"/>
<dbReference type="InterPro" id="IPR050695">
    <property type="entry name" value="N-acetylmuramoyl_amidase_3"/>
</dbReference>
<keyword evidence="3" id="KW-0812">Transmembrane</keyword>
<dbReference type="PANTHER" id="PTHR30404:SF0">
    <property type="entry name" value="N-ACETYLMURAMOYL-L-ALANINE AMIDASE AMIC"/>
    <property type="match status" value="1"/>
</dbReference>
<dbReference type="Proteomes" id="UP000286746">
    <property type="component" value="Unassembled WGS sequence"/>
</dbReference>
<name>A0A401WA92_STREY</name>
<keyword evidence="6" id="KW-1185">Reference proteome</keyword>
<comment type="caution">
    <text evidence="5">The sequence shown here is derived from an EMBL/GenBank/DDBJ whole genome shotgun (WGS) entry which is preliminary data.</text>
</comment>
<dbReference type="Gene3D" id="3.40.630.40">
    <property type="entry name" value="Zn-dependent exopeptidases"/>
    <property type="match status" value="1"/>
</dbReference>
<dbReference type="InterPro" id="IPR002508">
    <property type="entry name" value="MurNAc-LAA_cat"/>
</dbReference>
<keyword evidence="1" id="KW-0378">Hydrolase</keyword>
<keyword evidence="3" id="KW-1133">Transmembrane helix</keyword>
<evidence type="ECO:0000259" key="4">
    <source>
        <dbReference type="SMART" id="SM00646"/>
    </source>
</evidence>
<dbReference type="EMBL" id="BHZD01000001">
    <property type="protein sequence ID" value="GCD46237.1"/>
    <property type="molecule type" value="Genomic_DNA"/>
</dbReference>
<feature type="compositionally biased region" description="Gly residues" evidence="2">
    <location>
        <begin position="72"/>
        <end position="90"/>
    </location>
</feature>
<evidence type="ECO:0000313" key="5">
    <source>
        <dbReference type="EMBL" id="GCD46237.1"/>
    </source>
</evidence>
<accession>A0A401WA92</accession>
<feature type="domain" description="MurNAc-LAA" evidence="4">
    <location>
        <begin position="198"/>
        <end position="326"/>
    </location>
</feature>
<gene>
    <name evidence="5" type="ORF">GKJPGBOP_05984</name>
</gene>
<evidence type="ECO:0000256" key="2">
    <source>
        <dbReference type="SAM" id="MobiDB-lite"/>
    </source>
</evidence>
<evidence type="ECO:0000256" key="1">
    <source>
        <dbReference type="ARBA" id="ARBA00022801"/>
    </source>
</evidence>
<dbReference type="GO" id="GO:0009253">
    <property type="term" value="P:peptidoglycan catabolic process"/>
    <property type="evidence" value="ECO:0007669"/>
    <property type="project" value="InterPro"/>
</dbReference>
<organism evidence="5 6">
    <name type="scientific">Streptomyces paromomycinus</name>
    <name type="common">Streptomyces rimosus subsp. paromomycinus</name>
    <dbReference type="NCBI Taxonomy" id="92743"/>
    <lineage>
        <taxon>Bacteria</taxon>
        <taxon>Bacillati</taxon>
        <taxon>Actinomycetota</taxon>
        <taxon>Actinomycetes</taxon>
        <taxon>Kitasatosporales</taxon>
        <taxon>Streptomycetaceae</taxon>
        <taxon>Streptomyces</taxon>
    </lineage>
</organism>